<accession>A0A1B9JHA8</accession>
<dbReference type="Gene3D" id="2.60.200.60">
    <property type="match status" value="1"/>
</dbReference>
<gene>
    <name evidence="1" type="ORF">FPQ15_12610</name>
</gene>
<dbReference type="EMBL" id="VMHM01000019">
    <property type="protein sequence ID" value="TSJ92952.1"/>
    <property type="molecule type" value="Genomic_DNA"/>
</dbReference>
<name>A0A1B9JHA8_9GAMM</name>
<dbReference type="InterPro" id="IPR008727">
    <property type="entry name" value="PAAR_motif"/>
</dbReference>
<proteinExistence type="predicted"/>
<reference evidence="1 2" key="1">
    <citation type="submission" date="2019-07" db="EMBL/GenBank/DDBJ databases">
        <title>Gilliamella genomes.</title>
        <authorList>
            <person name="Zheng H."/>
        </authorList>
    </citation>
    <scope>NUCLEOTIDE SEQUENCE [LARGE SCALE GENOMIC DNA]</scope>
    <source>
        <strain evidence="1 2">W8127</strain>
    </source>
</reference>
<evidence type="ECO:0000313" key="2">
    <source>
        <dbReference type="Proteomes" id="UP000319483"/>
    </source>
</evidence>
<dbReference type="OrthoDB" id="6860016at2"/>
<protein>
    <submittedName>
        <fullName evidence="1">PAAR domain-containing protein</fullName>
    </submittedName>
</protein>
<dbReference type="AlphaFoldDB" id="A0A1B9JHA8"/>
<dbReference type="Proteomes" id="UP000319483">
    <property type="component" value="Unassembled WGS sequence"/>
</dbReference>
<dbReference type="Pfam" id="PF05488">
    <property type="entry name" value="PAAR_motif"/>
    <property type="match status" value="1"/>
</dbReference>
<dbReference type="CDD" id="cd14744">
    <property type="entry name" value="PAAR_CT_2"/>
    <property type="match status" value="1"/>
</dbReference>
<dbReference type="RefSeq" id="WP_039128253.1">
    <property type="nucleotide sequence ID" value="NZ_CAMLAP010000067.1"/>
</dbReference>
<evidence type="ECO:0000313" key="1">
    <source>
        <dbReference type="EMBL" id="TSJ92952.1"/>
    </source>
</evidence>
<sequence length="90" mass="9333">MSKYRGVIRLGDDTDHGGKVITGSTTIKVCGKPIARVGDLVSCPIHKHGVNPIVEGEATMKDQGKKIALDGHHAACGCALISSLPEVGKS</sequence>
<organism evidence="1 2">
    <name type="scientific">Gilliamella apicola</name>
    <dbReference type="NCBI Taxonomy" id="1196095"/>
    <lineage>
        <taxon>Bacteria</taxon>
        <taxon>Pseudomonadati</taxon>
        <taxon>Pseudomonadota</taxon>
        <taxon>Gammaproteobacteria</taxon>
        <taxon>Orbales</taxon>
        <taxon>Orbaceae</taxon>
        <taxon>Gilliamella</taxon>
    </lineage>
</organism>
<comment type="caution">
    <text evidence="1">The sequence shown here is derived from an EMBL/GenBank/DDBJ whole genome shotgun (WGS) entry which is preliminary data.</text>
</comment>